<reference evidence="3" key="1">
    <citation type="journal article" date="2019" name="Int. J. Syst. Evol. Microbiol.">
        <title>The Global Catalogue of Microorganisms (GCM) 10K type strain sequencing project: providing services to taxonomists for standard genome sequencing and annotation.</title>
        <authorList>
            <consortium name="The Broad Institute Genomics Platform"/>
            <consortium name="The Broad Institute Genome Sequencing Center for Infectious Disease"/>
            <person name="Wu L."/>
            <person name="Ma J."/>
        </authorList>
    </citation>
    <scope>NUCLEOTIDE SEQUENCE [LARGE SCALE GENOMIC DNA]</scope>
    <source>
        <strain evidence="3">CCUG 59778</strain>
    </source>
</reference>
<accession>A0ABW0EUQ4</accession>
<dbReference type="InterPro" id="IPR043917">
    <property type="entry name" value="DUF5753"/>
</dbReference>
<keyword evidence="3" id="KW-1185">Reference proteome</keyword>
<feature type="domain" description="HTH cro/C1-type" evidence="1">
    <location>
        <begin position="19"/>
        <end position="75"/>
    </location>
</feature>
<dbReference type="InterPro" id="IPR001387">
    <property type="entry name" value="Cro/C1-type_HTH"/>
</dbReference>
<proteinExistence type="predicted"/>
<evidence type="ECO:0000313" key="2">
    <source>
        <dbReference type="EMBL" id="MFC5290471.1"/>
    </source>
</evidence>
<dbReference type="Proteomes" id="UP001596157">
    <property type="component" value="Unassembled WGS sequence"/>
</dbReference>
<sequence>MSGKRKAPQARDRVLGAQLRALRLSHTDLGVEEAAQAAQVSSATMSRTENGKRHITVEDIAVLCTLYGVPSVQRSALVDAAQAPTQDGWWEGPLPGAPMEVGTLASYESVATALTDWSMALIPGLLQTRAYAMGVLSVQGVDQSALDGYWKVRVHRQTALPRFDYVAYIHELALYTPFGGVGALKEQLVHLGHAADRGLGVRVVQARVPLAALAHPWLMLEFPKDEPILHVELFESAVHLHPPAVEPYLRARGELAAASLSWVESRKLIERLVERL</sequence>
<dbReference type="PROSITE" id="PS50943">
    <property type="entry name" value="HTH_CROC1"/>
    <property type="match status" value="1"/>
</dbReference>
<protein>
    <submittedName>
        <fullName evidence="2">Helix-turn-helix domain-containing protein</fullName>
    </submittedName>
</protein>
<evidence type="ECO:0000259" key="1">
    <source>
        <dbReference type="PROSITE" id="PS50943"/>
    </source>
</evidence>
<dbReference type="SUPFAM" id="SSF47413">
    <property type="entry name" value="lambda repressor-like DNA-binding domains"/>
    <property type="match status" value="1"/>
</dbReference>
<dbReference type="Pfam" id="PF19054">
    <property type="entry name" value="DUF5753"/>
    <property type="match status" value="1"/>
</dbReference>
<evidence type="ECO:0000313" key="3">
    <source>
        <dbReference type="Proteomes" id="UP001596157"/>
    </source>
</evidence>
<dbReference type="SMART" id="SM00530">
    <property type="entry name" value="HTH_XRE"/>
    <property type="match status" value="1"/>
</dbReference>
<name>A0ABW0EUQ4_9PSEU</name>
<organism evidence="2 3">
    <name type="scientific">Actinokineospora guangxiensis</name>
    <dbReference type="NCBI Taxonomy" id="1490288"/>
    <lineage>
        <taxon>Bacteria</taxon>
        <taxon>Bacillati</taxon>
        <taxon>Actinomycetota</taxon>
        <taxon>Actinomycetes</taxon>
        <taxon>Pseudonocardiales</taxon>
        <taxon>Pseudonocardiaceae</taxon>
        <taxon>Actinokineospora</taxon>
    </lineage>
</organism>
<dbReference type="Pfam" id="PF13560">
    <property type="entry name" value="HTH_31"/>
    <property type="match status" value="1"/>
</dbReference>
<comment type="caution">
    <text evidence="2">The sequence shown here is derived from an EMBL/GenBank/DDBJ whole genome shotgun (WGS) entry which is preliminary data.</text>
</comment>
<dbReference type="Gene3D" id="1.10.260.40">
    <property type="entry name" value="lambda repressor-like DNA-binding domains"/>
    <property type="match status" value="1"/>
</dbReference>
<dbReference type="InterPro" id="IPR010982">
    <property type="entry name" value="Lambda_DNA-bd_dom_sf"/>
</dbReference>
<gene>
    <name evidence="2" type="ORF">ACFPM7_25750</name>
</gene>
<dbReference type="RefSeq" id="WP_378250363.1">
    <property type="nucleotide sequence ID" value="NZ_JBHSKF010000017.1"/>
</dbReference>
<dbReference type="EMBL" id="JBHSKF010000017">
    <property type="protein sequence ID" value="MFC5290471.1"/>
    <property type="molecule type" value="Genomic_DNA"/>
</dbReference>